<dbReference type="Pfam" id="PF02780">
    <property type="entry name" value="Transketolase_C"/>
    <property type="match status" value="1"/>
</dbReference>
<gene>
    <name evidence="5" type="ORF">S03H2_48349</name>
</gene>
<accession>X1J1Z2</accession>
<organism evidence="5">
    <name type="scientific">marine sediment metagenome</name>
    <dbReference type="NCBI Taxonomy" id="412755"/>
    <lineage>
        <taxon>unclassified sequences</taxon>
        <taxon>metagenomes</taxon>
        <taxon>ecological metagenomes</taxon>
    </lineage>
</organism>
<dbReference type="GO" id="GO:0016491">
    <property type="term" value="F:oxidoreductase activity"/>
    <property type="evidence" value="ECO:0007669"/>
    <property type="project" value="UniProtKB-KW"/>
</dbReference>
<dbReference type="PANTHER" id="PTHR43257">
    <property type="entry name" value="PYRUVATE DEHYDROGENASE E1 COMPONENT BETA SUBUNIT"/>
    <property type="match status" value="1"/>
</dbReference>
<feature type="non-terminal residue" evidence="5">
    <location>
        <position position="246"/>
    </location>
</feature>
<dbReference type="InterPro" id="IPR033248">
    <property type="entry name" value="Transketolase_C"/>
</dbReference>
<dbReference type="InterPro" id="IPR005475">
    <property type="entry name" value="Transketolase-like_Pyr-bd"/>
</dbReference>
<comment type="cofactor">
    <cofactor evidence="1">
        <name>thiamine diphosphate</name>
        <dbReference type="ChEBI" id="CHEBI:58937"/>
    </cofactor>
</comment>
<evidence type="ECO:0000313" key="5">
    <source>
        <dbReference type="EMBL" id="GAH63803.1"/>
    </source>
</evidence>
<protein>
    <recommendedName>
        <fullName evidence="4">Transketolase-like pyrimidine-binding domain-containing protein</fullName>
    </recommendedName>
</protein>
<comment type="caution">
    <text evidence="5">The sequence shown here is derived from an EMBL/GenBank/DDBJ whole genome shotgun (WGS) entry which is preliminary data.</text>
</comment>
<dbReference type="InterPro" id="IPR009014">
    <property type="entry name" value="Transketo_C/PFOR_II"/>
</dbReference>
<dbReference type="Gene3D" id="3.40.50.920">
    <property type="match status" value="1"/>
</dbReference>
<dbReference type="Gene3D" id="3.40.50.970">
    <property type="match status" value="1"/>
</dbReference>
<dbReference type="EMBL" id="BARU01030477">
    <property type="protein sequence ID" value="GAH63803.1"/>
    <property type="molecule type" value="Genomic_DNA"/>
</dbReference>
<dbReference type="PANTHER" id="PTHR43257:SF2">
    <property type="entry name" value="PYRUVATE DEHYDROGENASE E1 COMPONENT SUBUNIT BETA"/>
    <property type="match status" value="1"/>
</dbReference>
<evidence type="ECO:0000256" key="1">
    <source>
        <dbReference type="ARBA" id="ARBA00001964"/>
    </source>
</evidence>
<dbReference type="Pfam" id="PF02779">
    <property type="entry name" value="Transket_pyr"/>
    <property type="match status" value="1"/>
</dbReference>
<proteinExistence type="predicted"/>
<sequence length="246" mass="26915">MMSEKKSKSGWSRQARQGNEMGYLEAVDEGILEEAAKNPNIFVMGEDIAYKYKHLEAISNRVISTPISEAGFTGVAIGAAITGMRPIVIINFIDLVPLIMDQLLNQAANIRYSSGGQFSCPLVILVPQGATRGAGPQHSHSLEGWLIHIPGLKVAVPSTPEDGKGLMRTSLRGQDPVVFIQHKALRRIKGFCPTEDYTIPFGVARTVREGSDVTIVSWHDMLYKSVEVADELEKEGISVEVIDPRT</sequence>
<evidence type="ECO:0000259" key="4">
    <source>
        <dbReference type="SMART" id="SM00861"/>
    </source>
</evidence>
<dbReference type="SMART" id="SM00861">
    <property type="entry name" value="Transket_pyr"/>
    <property type="match status" value="1"/>
</dbReference>
<keyword evidence="3" id="KW-0786">Thiamine pyrophosphate</keyword>
<name>X1J1Z2_9ZZZZ</name>
<dbReference type="CDD" id="cd07036">
    <property type="entry name" value="TPP_PYR_E1-PDHc-beta_like"/>
    <property type="match status" value="1"/>
</dbReference>
<keyword evidence="2" id="KW-0560">Oxidoreductase</keyword>
<evidence type="ECO:0000256" key="2">
    <source>
        <dbReference type="ARBA" id="ARBA00023002"/>
    </source>
</evidence>
<reference evidence="5" key="1">
    <citation type="journal article" date="2014" name="Front. Microbiol.">
        <title>High frequency of phylogenetically diverse reductive dehalogenase-homologous genes in deep subseafloor sedimentary metagenomes.</title>
        <authorList>
            <person name="Kawai M."/>
            <person name="Futagami T."/>
            <person name="Toyoda A."/>
            <person name="Takaki Y."/>
            <person name="Nishi S."/>
            <person name="Hori S."/>
            <person name="Arai W."/>
            <person name="Tsubouchi T."/>
            <person name="Morono Y."/>
            <person name="Uchiyama I."/>
            <person name="Ito T."/>
            <person name="Fujiyama A."/>
            <person name="Inagaki F."/>
            <person name="Takami H."/>
        </authorList>
    </citation>
    <scope>NUCLEOTIDE SEQUENCE</scope>
    <source>
        <strain evidence="5">Expedition CK06-06</strain>
    </source>
</reference>
<evidence type="ECO:0000256" key="3">
    <source>
        <dbReference type="ARBA" id="ARBA00023052"/>
    </source>
</evidence>
<dbReference type="AlphaFoldDB" id="X1J1Z2"/>
<dbReference type="InterPro" id="IPR029061">
    <property type="entry name" value="THDP-binding"/>
</dbReference>
<feature type="domain" description="Transketolase-like pyrimidine-binding" evidence="4">
    <location>
        <begin position="21"/>
        <end position="188"/>
    </location>
</feature>
<dbReference type="SUPFAM" id="SSF52922">
    <property type="entry name" value="TK C-terminal domain-like"/>
    <property type="match status" value="1"/>
</dbReference>
<dbReference type="SUPFAM" id="SSF52518">
    <property type="entry name" value="Thiamin diphosphate-binding fold (THDP-binding)"/>
    <property type="match status" value="1"/>
</dbReference>